<gene>
    <name evidence="6" type="ORF">VP01_8184g1</name>
</gene>
<dbReference type="GO" id="GO:0016787">
    <property type="term" value="F:hydrolase activity"/>
    <property type="evidence" value="ECO:0007669"/>
    <property type="project" value="UniProtKB-KW"/>
</dbReference>
<organism evidence="6 7">
    <name type="scientific">Puccinia sorghi</name>
    <dbReference type="NCBI Taxonomy" id="27349"/>
    <lineage>
        <taxon>Eukaryota</taxon>
        <taxon>Fungi</taxon>
        <taxon>Dikarya</taxon>
        <taxon>Basidiomycota</taxon>
        <taxon>Pucciniomycotina</taxon>
        <taxon>Pucciniomycetes</taxon>
        <taxon>Pucciniales</taxon>
        <taxon>Pucciniaceae</taxon>
        <taxon>Puccinia</taxon>
    </lineage>
</organism>
<evidence type="ECO:0000256" key="3">
    <source>
        <dbReference type="ARBA" id="ARBA00022840"/>
    </source>
</evidence>
<dbReference type="EMBL" id="LAVV01013698">
    <property type="protein sequence ID" value="KNZ45387.1"/>
    <property type="molecule type" value="Genomic_DNA"/>
</dbReference>
<sequence>MLRVSLAPPMLDKAKAPSTPSTAIPPQQRVNLQPPNLEPDDSETAPCQGSILADDMGLGKTLTTLMFVLGTSHLARGYQQSNLINTPVQCAATLIICPPETYFVFHGRGCRGITREERYSFLVVLNTYKMIVPSGNPQHTNKFTIEKHSIIRNPNAKKMAHLQKIHMLCLSGTPFQNWLADVQSLISLLSRWPWNQDWIYLIPGMNVGKHHGVQTVNRMMEIVKQAILNLPKKIEKDFFFDGRELGTLLQGPPQ</sequence>
<dbReference type="SUPFAM" id="SSF52540">
    <property type="entry name" value="P-loop containing nucleoside triphosphate hydrolases"/>
    <property type="match status" value="1"/>
</dbReference>
<dbReference type="OrthoDB" id="423559at2759"/>
<dbReference type="Proteomes" id="UP000037035">
    <property type="component" value="Unassembled WGS sequence"/>
</dbReference>
<dbReference type="InterPro" id="IPR050628">
    <property type="entry name" value="SNF2_RAD54_helicase_TF"/>
</dbReference>
<evidence type="ECO:0000256" key="2">
    <source>
        <dbReference type="ARBA" id="ARBA00022801"/>
    </source>
</evidence>
<proteinExistence type="predicted"/>
<evidence type="ECO:0000313" key="6">
    <source>
        <dbReference type="EMBL" id="KNZ45387.1"/>
    </source>
</evidence>
<dbReference type="InterPro" id="IPR000330">
    <property type="entry name" value="SNF2_N"/>
</dbReference>
<feature type="region of interest" description="Disordered" evidence="4">
    <location>
        <begin position="1"/>
        <end position="45"/>
    </location>
</feature>
<keyword evidence="7" id="KW-1185">Reference proteome</keyword>
<dbReference type="PANTHER" id="PTHR45626:SF22">
    <property type="entry name" value="DNA REPAIR PROTEIN RAD5"/>
    <property type="match status" value="1"/>
</dbReference>
<dbReference type="InterPro" id="IPR027417">
    <property type="entry name" value="P-loop_NTPase"/>
</dbReference>
<dbReference type="Pfam" id="PF00176">
    <property type="entry name" value="SNF2-rel_dom"/>
    <property type="match status" value="2"/>
</dbReference>
<keyword evidence="2" id="KW-0378">Hydrolase</keyword>
<accession>A0A0L6UAW4</accession>
<dbReference type="GO" id="GO:0008094">
    <property type="term" value="F:ATP-dependent activity, acting on DNA"/>
    <property type="evidence" value="ECO:0007669"/>
    <property type="project" value="TreeGrafter"/>
</dbReference>
<comment type="caution">
    <text evidence="6">The sequence shown here is derived from an EMBL/GenBank/DDBJ whole genome shotgun (WGS) entry which is preliminary data.</text>
</comment>
<dbReference type="GO" id="GO:0005634">
    <property type="term" value="C:nucleus"/>
    <property type="evidence" value="ECO:0007669"/>
    <property type="project" value="TreeGrafter"/>
</dbReference>
<dbReference type="GO" id="GO:0005524">
    <property type="term" value="F:ATP binding"/>
    <property type="evidence" value="ECO:0007669"/>
    <property type="project" value="UniProtKB-KW"/>
</dbReference>
<feature type="domain" description="Helicase ATP-binding" evidence="5">
    <location>
        <begin position="41"/>
        <end position="192"/>
    </location>
</feature>
<dbReference type="InterPro" id="IPR014001">
    <property type="entry name" value="Helicase_ATP-bd"/>
</dbReference>
<dbReference type="PROSITE" id="PS51192">
    <property type="entry name" value="HELICASE_ATP_BIND_1"/>
    <property type="match status" value="1"/>
</dbReference>
<keyword evidence="1" id="KW-0547">Nucleotide-binding</keyword>
<evidence type="ECO:0000313" key="7">
    <source>
        <dbReference type="Proteomes" id="UP000037035"/>
    </source>
</evidence>
<protein>
    <recommendedName>
        <fullName evidence="5">Helicase ATP-binding domain-containing protein</fullName>
    </recommendedName>
</protein>
<reference evidence="6 7" key="1">
    <citation type="submission" date="2015-08" db="EMBL/GenBank/DDBJ databases">
        <title>Next Generation Sequencing and Analysis of the Genome of Puccinia sorghi L Schw, the Causal Agent of Maize Common Rust.</title>
        <authorList>
            <person name="Rochi L."/>
            <person name="Burguener G."/>
            <person name="Darino M."/>
            <person name="Turjanski A."/>
            <person name="Kreff E."/>
            <person name="Dieguez M.J."/>
            <person name="Sacco F."/>
        </authorList>
    </citation>
    <scope>NUCLEOTIDE SEQUENCE [LARGE SCALE GENOMIC DNA]</scope>
    <source>
        <strain evidence="6 7">RO10H11247</strain>
    </source>
</reference>
<feature type="compositionally biased region" description="Polar residues" evidence="4">
    <location>
        <begin position="18"/>
        <end position="34"/>
    </location>
</feature>
<evidence type="ECO:0000256" key="1">
    <source>
        <dbReference type="ARBA" id="ARBA00022741"/>
    </source>
</evidence>
<evidence type="ECO:0000256" key="4">
    <source>
        <dbReference type="SAM" id="MobiDB-lite"/>
    </source>
</evidence>
<dbReference type="Gene3D" id="3.40.50.10810">
    <property type="entry name" value="Tandem AAA-ATPase domain"/>
    <property type="match status" value="1"/>
</dbReference>
<dbReference type="InterPro" id="IPR038718">
    <property type="entry name" value="SNF2-like_sf"/>
</dbReference>
<evidence type="ECO:0000259" key="5">
    <source>
        <dbReference type="PROSITE" id="PS51192"/>
    </source>
</evidence>
<dbReference type="PANTHER" id="PTHR45626">
    <property type="entry name" value="TRANSCRIPTION TERMINATION FACTOR 2-RELATED"/>
    <property type="match status" value="1"/>
</dbReference>
<keyword evidence="3" id="KW-0067">ATP-binding</keyword>
<dbReference type="STRING" id="27349.A0A0L6UAW4"/>
<dbReference type="GO" id="GO:0006281">
    <property type="term" value="P:DNA repair"/>
    <property type="evidence" value="ECO:0007669"/>
    <property type="project" value="TreeGrafter"/>
</dbReference>
<dbReference type="VEuPathDB" id="FungiDB:VP01_8184g1"/>
<dbReference type="AlphaFoldDB" id="A0A0L6UAW4"/>
<name>A0A0L6UAW4_9BASI</name>